<dbReference type="Proteomes" id="UP001501844">
    <property type="component" value="Unassembled WGS sequence"/>
</dbReference>
<organism evidence="2 3">
    <name type="scientific">Nibribacter koreensis</name>
    <dbReference type="NCBI Taxonomy" id="1084519"/>
    <lineage>
        <taxon>Bacteria</taxon>
        <taxon>Pseudomonadati</taxon>
        <taxon>Bacteroidota</taxon>
        <taxon>Cytophagia</taxon>
        <taxon>Cytophagales</taxon>
        <taxon>Hymenobacteraceae</taxon>
        <taxon>Nibribacter</taxon>
    </lineage>
</organism>
<evidence type="ECO:0000313" key="3">
    <source>
        <dbReference type="Proteomes" id="UP001501844"/>
    </source>
</evidence>
<gene>
    <name evidence="2" type="ORF">GCM10023183_26750</name>
</gene>
<evidence type="ECO:0000256" key="1">
    <source>
        <dbReference type="SAM" id="Phobius"/>
    </source>
</evidence>
<evidence type="ECO:0008006" key="4">
    <source>
        <dbReference type="Google" id="ProtNLM"/>
    </source>
</evidence>
<accession>A0ABP8FRM3</accession>
<feature type="transmembrane region" description="Helical" evidence="1">
    <location>
        <begin position="5"/>
        <end position="22"/>
    </location>
</feature>
<dbReference type="Pfam" id="PF11159">
    <property type="entry name" value="DUF2939"/>
    <property type="match status" value="1"/>
</dbReference>
<proteinExistence type="predicted"/>
<evidence type="ECO:0000313" key="2">
    <source>
        <dbReference type="EMBL" id="GAA4309527.1"/>
    </source>
</evidence>
<reference evidence="3" key="1">
    <citation type="journal article" date="2019" name="Int. J. Syst. Evol. Microbiol.">
        <title>The Global Catalogue of Microorganisms (GCM) 10K type strain sequencing project: providing services to taxonomists for standard genome sequencing and annotation.</title>
        <authorList>
            <consortium name="The Broad Institute Genomics Platform"/>
            <consortium name="The Broad Institute Genome Sequencing Center for Infectious Disease"/>
            <person name="Wu L."/>
            <person name="Ma J."/>
        </authorList>
    </citation>
    <scope>NUCLEOTIDE SEQUENCE [LARGE SCALE GENOMIC DNA]</scope>
    <source>
        <strain evidence="3">JCM 17917</strain>
    </source>
</reference>
<keyword evidence="1" id="KW-0812">Transmembrane</keyword>
<dbReference type="RefSeq" id="WP_345167037.1">
    <property type="nucleotide sequence ID" value="NZ_BAABGX010000002.1"/>
</dbReference>
<sequence length="224" mass="25151">MKKPIVWIVLLIFLAAGGYWLYDRYVQGPEYSLYQIKKAVDARDMAAIEKYVDVTRTSTSLLEQTTQAGLAQMSETDRAMAGLFIGMMMASQKDKVLQTLRAELEQYVREGKASQGPPANMNPQEWAQIQSLLPLEKVLRESQLENSQLEDIAYVNQQDSLAVVGLSLRVPSQPEALVLELQMLDKGDHWQVIGLPNAGAFLKQLGVLESLQQIKMPKLPNLKF</sequence>
<name>A0ABP8FRM3_9BACT</name>
<protein>
    <recommendedName>
        <fullName evidence="4">DUF2939 domain-containing protein</fullName>
    </recommendedName>
</protein>
<dbReference type="EMBL" id="BAABGX010000002">
    <property type="protein sequence ID" value="GAA4309527.1"/>
    <property type="molecule type" value="Genomic_DNA"/>
</dbReference>
<dbReference type="InterPro" id="IPR021330">
    <property type="entry name" value="DUF2939"/>
</dbReference>
<keyword evidence="1" id="KW-0472">Membrane</keyword>
<comment type="caution">
    <text evidence="2">The sequence shown here is derived from an EMBL/GenBank/DDBJ whole genome shotgun (WGS) entry which is preliminary data.</text>
</comment>
<keyword evidence="1" id="KW-1133">Transmembrane helix</keyword>
<keyword evidence="3" id="KW-1185">Reference proteome</keyword>